<evidence type="ECO:0000313" key="15">
    <source>
        <dbReference type="EMBL" id="PIN15969.1"/>
    </source>
</evidence>
<sequence length="547" mass="62389">MPANGNLVDTPASAFPNFTPCPKFKFIHGETQLDPEHNPTLHVQEPEPGASQLEPQLTQSNDDDQQEESRENGEGEREIGKSPKVESDAEKDFGSLFRPELQLSQVHDEDGDGTERALKPCRVKGPTIEKLVREWSKRKTEQGIPEFKCSLPFLVGAPKLVQCGVCQNVVYPEEKTLCSVRGCRNVFHLTCATKSLGFSSSKQFKCPQHACFLCKQKHHLWRCTRCLMACHDKCVPFPEHVIHFLDRSGEAICWKHDADWRLEKHEVQPNNMEDIFSLLPLPYIEEEFKIDINWKDQRETTLEPDPYVHIKRNVYLVKRKRDKVDADVGCTNCSSTQCSDGCECRVQCISCSKACRCSKKCTNRPFQKVKKIQIVKTELCGWGVVAGEPFRKGDFIVEYVGEVIDDALCERRLWDMKDQHAKNFYMCEINKDFVIDATFKGNASRFLNHSCAPNCKLEKWQVEGETRVGVFASRSIEVGEPLTYDYRFVQFGPEVSCHCGAPNCQGFLGTKRKIVFGPRTKRKTKLELIWGPKRQRTSKKMAGVVIN</sequence>
<keyword evidence="6" id="KW-0949">S-adenosyl-L-methionine</keyword>
<evidence type="ECO:0000256" key="4">
    <source>
        <dbReference type="ARBA" id="ARBA00022603"/>
    </source>
</evidence>
<evidence type="ECO:0000256" key="5">
    <source>
        <dbReference type="ARBA" id="ARBA00022679"/>
    </source>
</evidence>
<dbReference type="Gene3D" id="2.170.270.10">
    <property type="entry name" value="SET domain"/>
    <property type="match status" value="1"/>
</dbReference>
<evidence type="ECO:0000256" key="1">
    <source>
        <dbReference type="ARBA" id="ARBA00004123"/>
    </source>
</evidence>
<evidence type="ECO:0000256" key="9">
    <source>
        <dbReference type="ARBA" id="ARBA00022833"/>
    </source>
</evidence>
<feature type="domain" description="SET" evidence="12">
    <location>
        <begin position="370"/>
        <end position="487"/>
    </location>
</feature>
<keyword evidence="5 15" id="KW-0808">Transferase</keyword>
<dbReference type="InterPro" id="IPR013083">
    <property type="entry name" value="Znf_RING/FYVE/PHD"/>
</dbReference>
<comment type="caution">
    <text evidence="15">The sequence shown here is derived from an EMBL/GenBank/DDBJ whole genome shotgun (WGS) entry which is preliminary data.</text>
</comment>
<keyword evidence="4 15" id="KW-0489">Methyltransferase</keyword>
<keyword evidence="8" id="KW-0863">Zinc-finger</keyword>
<dbReference type="EMBL" id="NKXS01001986">
    <property type="protein sequence ID" value="PIN15969.1"/>
    <property type="molecule type" value="Genomic_DNA"/>
</dbReference>
<dbReference type="STRING" id="429701.A0A2G9HEJ9"/>
<dbReference type="SUPFAM" id="SSF82199">
    <property type="entry name" value="SET domain"/>
    <property type="match status" value="1"/>
</dbReference>
<dbReference type="PROSITE" id="PS51578">
    <property type="entry name" value="SAM_MT43_SET2_2"/>
    <property type="match status" value="1"/>
</dbReference>
<evidence type="ECO:0000259" key="14">
    <source>
        <dbReference type="PROSITE" id="PS51215"/>
    </source>
</evidence>
<evidence type="ECO:0000256" key="6">
    <source>
        <dbReference type="ARBA" id="ARBA00022691"/>
    </source>
</evidence>
<evidence type="ECO:0000256" key="3">
    <source>
        <dbReference type="ARBA" id="ARBA00022454"/>
    </source>
</evidence>
<evidence type="ECO:0000259" key="13">
    <source>
        <dbReference type="PROSITE" id="PS50868"/>
    </source>
</evidence>
<proteinExistence type="predicted"/>
<comment type="subcellular location">
    <subcellularLocation>
        <location evidence="2">Chromosome</location>
    </subcellularLocation>
    <subcellularLocation>
        <location evidence="1">Nucleus</location>
    </subcellularLocation>
</comment>
<evidence type="ECO:0000256" key="7">
    <source>
        <dbReference type="ARBA" id="ARBA00022723"/>
    </source>
</evidence>
<feature type="region of interest" description="Disordered" evidence="11">
    <location>
        <begin position="1"/>
        <end position="117"/>
    </location>
</feature>
<dbReference type="Pfam" id="PF00856">
    <property type="entry name" value="SET"/>
    <property type="match status" value="1"/>
</dbReference>
<dbReference type="FunFam" id="2.170.270.10:FF:000043">
    <property type="entry name" value="Histone-lysine N-methyltransferase"/>
    <property type="match status" value="1"/>
</dbReference>
<dbReference type="InterPro" id="IPR025787">
    <property type="entry name" value="Hist-Lys_N-MeTrfase_SET2_plant"/>
</dbReference>
<accession>A0A2G9HEJ9</accession>
<dbReference type="SMART" id="SM00508">
    <property type="entry name" value="PostSET"/>
    <property type="match status" value="1"/>
</dbReference>
<dbReference type="InterPro" id="IPR047893">
    <property type="entry name" value="ASHR3-like_SET"/>
</dbReference>
<gene>
    <name evidence="15" type="ORF">CDL12_11386</name>
</gene>
<dbReference type="EC" id="2.1.1.43" evidence="15"/>
<feature type="domain" description="AWS" evidence="14">
    <location>
        <begin position="326"/>
        <end position="370"/>
    </location>
</feature>
<feature type="compositionally biased region" description="Basic and acidic residues" evidence="11">
    <location>
        <begin position="67"/>
        <end position="93"/>
    </location>
</feature>
<dbReference type="AlphaFoldDB" id="A0A2G9HEJ9"/>
<dbReference type="SMART" id="SM00317">
    <property type="entry name" value="SET"/>
    <property type="match status" value="1"/>
</dbReference>
<organism evidence="15 16">
    <name type="scientific">Handroanthus impetiginosus</name>
    <dbReference type="NCBI Taxonomy" id="429701"/>
    <lineage>
        <taxon>Eukaryota</taxon>
        <taxon>Viridiplantae</taxon>
        <taxon>Streptophyta</taxon>
        <taxon>Embryophyta</taxon>
        <taxon>Tracheophyta</taxon>
        <taxon>Spermatophyta</taxon>
        <taxon>Magnoliopsida</taxon>
        <taxon>eudicotyledons</taxon>
        <taxon>Gunneridae</taxon>
        <taxon>Pentapetalae</taxon>
        <taxon>asterids</taxon>
        <taxon>lamiids</taxon>
        <taxon>Lamiales</taxon>
        <taxon>Bignoniaceae</taxon>
        <taxon>Crescentiina</taxon>
        <taxon>Tabebuia alliance</taxon>
        <taxon>Handroanthus</taxon>
    </lineage>
</organism>
<keyword evidence="7" id="KW-0479">Metal-binding</keyword>
<evidence type="ECO:0000256" key="2">
    <source>
        <dbReference type="ARBA" id="ARBA00004286"/>
    </source>
</evidence>
<dbReference type="GO" id="GO:0042054">
    <property type="term" value="F:histone methyltransferase activity"/>
    <property type="evidence" value="ECO:0007669"/>
    <property type="project" value="InterPro"/>
</dbReference>
<evidence type="ECO:0000256" key="8">
    <source>
        <dbReference type="ARBA" id="ARBA00022771"/>
    </source>
</evidence>
<evidence type="ECO:0000313" key="16">
    <source>
        <dbReference type="Proteomes" id="UP000231279"/>
    </source>
</evidence>
<keyword evidence="10" id="KW-0539">Nucleus</keyword>
<keyword evidence="16" id="KW-1185">Reference proteome</keyword>
<dbReference type="InterPro" id="IPR046341">
    <property type="entry name" value="SET_dom_sf"/>
</dbReference>
<dbReference type="Gene3D" id="3.30.40.10">
    <property type="entry name" value="Zinc/RING finger domain, C3HC4 (zinc finger)"/>
    <property type="match status" value="1"/>
</dbReference>
<dbReference type="InterPro" id="IPR003616">
    <property type="entry name" value="Post-SET_dom"/>
</dbReference>
<keyword evidence="9" id="KW-0862">Zinc</keyword>
<dbReference type="GO" id="GO:0005634">
    <property type="term" value="C:nucleus"/>
    <property type="evidence" value="ECO:0007669"/>
    <property type="project" value="UniProtKB-SubCell"/>
</dbReference>
<dbReference type="OrthoDB" id="422362at2759"/>
<dbReference type="PROSITE" id="PS51215">
    <property type="entry name" value="AWS"/>
    <property type="match status" value="1"/>
</dbReference>
<dbReference type="Proteomes" id="UP000231279">
    <property type="component" value="Unassembled WGS sequence"/>
</dbReference>
<evidence type="ECO:0000256" key="11">
    <source>
        <dbReference type="SAM" id="MobiDB-lite"/>
    </source>
</evidence>
<dbReference type="PANTHER" id="PTHR22884">
    <property type="entry name" value="SET DOMAIN PROTEINS"/>
    <property type="match status" value="1"/>
</dbReference>
<dbReference type="InterPro" id="IPR001214">
    <property type="entry name" value="SET_dom"/>
</dbReference>
<evidence type="ECO:0000259" key="12">
    <source>
        <dbReference type="PROSITE" id="PS50280"/>
    </source>
</evidence>
<dbReference type="InterPro" id="IPR001965">
    <property type="entry name" value="Znf_PHD"/>
</dbReference>
<dbReference type="SMART" id="SM00249">
    <property type="entry name" value="PHD"/>
    <property type="match status" value="1"/>
</dbReference>
<name>A0A2G9HEJ9_9LAMI</name>
<keyword evidence="3" id="KW-0158">Chromosome</keyword>
<dbReference type="InterPro" id="IPR006560">
    <property type="entry name" value="AWS_dom"/>
</dbReference>
<dbReference type="PROSITE" id="PS50280">
    <property type="entry name" value="SET"/>
    <property type="match status" value="1"/>
</dbReference>
<dbReference type="CDD" id="cd19175">
    <property type="entry name" value="SET_ASHR3-like"/>
    <property type="match status" value="1"/>
</dbReference>
<feature type="domain" description="Post-SET" evidence="13">
    <location>
        <begin position="493"/>
        <end position="509"/>
    </location>
</feature>
<protein>
    <submittedName>
        <fullName evidence="15">Transcription factor NSD1</fullName>
        <ecNumber evidence="15">2.1.1.43</ecNumber>
    </submittedName>
</protein>
<evidence type="ECO:0000256" key="10">
    <source>
        <dbReference type="ARBA" id="ARBA00023242"/>
    </source>
</evidence>
<dbReference type="GO" id="GO:0032259">
    <property type="term" value="P:methylation"/>
    <property type="evidence" value="ECO:0007669"/>
    <property type="project" value="UniProtKB-KW"/>
</dbReference>
<reference evidence="16" key="1">
    <citation type="journal article" date="2018" name="Gigascience">
        <title>Genome assembly of the Pink Ipe (Handroanthus impetiginosus, Bignoniaceae), a highly valued, ecologically keystone Neotropical timber forest tree.</title>
        <authorList>
            <person name="Silva-Junior O.B."/>
            <person name="Grattapaglia D."/>
            <person name="Novaes E."/>
            <person name="Collevatti R.G."/>
        </authorList>
    </citation>
    <scope>NUCLEOTIDE SEQUENCE [LARGE SCALE GENOMIC DNA]</scope>
    <source>
        <strain evidence="16">cv. UFG-1</strain>
    </source>
</reference>
<dbReference type="GO" id="GO:0005694">
    <property type="term" value="C:chromosome"/>
    <property type="evidence" value="ECO:0007669"/>
    <property type="project" value="UniProtKB-SubCell"/>
</dbReference>
<dbReference type="GO" id="GO:0008270">
    <property type="term" value="F:zinc ion binding"/>
    <property type="evidence" value="ECO:0007669"/>
    <property type="project" value="UniProtKB-KW"/>
</dbReference>
<dbReference type="PROSITE" id="PS50868">
    <property type="entry name" value="POST_SET"/>
    <property type="match status" value="1"/>
</dbReference>
<dbReference type="InterPro" id="IPR050777">
    <property type="entry name" value="SET2_Histone-Lys_MeTrsfase"/>
</dbReference>